<proteinExistence type="predicted"/>
<dbReference type="GeneID" id="78217918"/>
<dbReference type="InterPro" id="IPR053860">
    <property type="entry name" value="DUF6932"/>
</dbReference>
<dbReference type="Proteomes" id="UP000660270">
    <property type="component" value="Unassembled WGS sequence"/>
</dbReference>
<accession>A0ABR8IUP7</accession>
<organism evidence="1 2">
    <name type="scientific">Aphanizomenon flos-aquae FACHB-1249</name>
    <dbReference type="NCBI Taxonomy" id="2692889"/>
    <lineage>
        <taxon>Bacteria</taxon>
        <taxon>Bacillati</taxon>
        <taxon>Cyanobacteriota</taxon>
        <taxon>Cyanophyceae</taxon>
        <taxon>Nostocales</taxon>
        <taxon>Aphanizomenonaceae</taxon>
        <taxon>Aphanizomenon</taxon>
    </lineage>
</organism>
<gene>
    <name evidence="1" type="ORF">H6G43_13290</name>
</gene>
<reference evidence="1 2" key="1">
    <citation type="journal article" date="2020" name="ISME J.">
        <title>Comparative genomics reveals insights into cyanobacterial evolution and habitat adaptation.</title>
        <authorList>
            <person name="Chen M.Y."/>
            <person name="Teng W.K."/>
            <person name="Zhao L."/>
            <person name="Hu C.X."/>
            <person name="Zhou Y.K."/>
            <person name="Han B.P."/>
            <person name="Song L.R."/>
            <person name="Shu W.S."/>
        </authorList>
    </citation>
    <scope>NUCLEOTIDE SEQUENCE [LARGE SCALE GENOMIC DNA]</scope>
    <source>
        <strain evidence="1 2">FACHB-1249</strain>
    </source>
</reference>
<dbReference type="Pfam" id="PF22014">
    <property type="entry name" value="DUF6932"/>
    <property type="match status" value="1"/>
</dbReference>
<name>A0ABR8IUP7_APHFL</name>
<protein>
    <submittedName>
        <fullName evidence="1">Uncharacterized protein</fullName>
    </submittedName>
</protein>
<keyword evidence="2" id="KW-1185">Reference proteome</keyword>
<evidence type="ECO:0000313" key="1">
    <source>
        <dbReference type="EMBL" id="MBD2686171.1"/>
    </source>
</evidence>
<dbReference type="EMBL" id="JACJTM010000027">
    <property type="protein sequence ID" value="MBD2686171.1"/>
    <property type="molecule type" value="Genomic_DNA"/>
</dbReference>
<sequence>MYTVPKFEQNGNLPAGIHLSTWEEIKDVLAFNERRQQLLEGMKRVSEILKQAGCSRIYIGGSFVTRKIYPNDFDLLWDDKGVDFKILQSLDINLFDAGRNKRSAQKKTYGGEIFQAYLYANDYETFIEYFQKDNNLNHRGIIAIDL</sequence>
<dbReference type="RefSeq" id="WP_168635219.1">
    <property type="nucleotide sequence ID" value="NZ_JACJTM010000027.1"/>
</dbReference>
<evidence type="ECO:0000313" key="2">
    <source>
        <dbReference type="Proteomes" id="UP000660270"/>
    </source>
</evidence>
<comment type="caution">
    <text evidence="1">The sequence shown here is derived from an EMBL/GenBank/DDBJ whole genome shotgun (WGS) entry which is preliminary data.</text>
</comment>